<dbReference type="OrthoDB" id="582835at2"/>
<dbReference type="InterPro" id="IPR032710">
    <property type="entry name" value="NTF2-like_dom_sf"/>
</dbReference>
<accession>A0A1X6ZD08</accession>
<dbReference type="Proteomes" id="UP000193570">
    <property type="component" value="Unassembled WGS sequence"/>
</dbReference>
<organism evidence="2 3">
    <name type="scientific">Roseivivax jejudonensis</name>
    <dbReference type="NCBI Taxonomy" id="1529041"/>
    <lineage>
        <taxon>Bacteria</taxon>
        <taxon>Pseudomonadati</taxon>
        <taxon>Pseudomonadota</taxon>
        <taxon>Alphaproteobacteria</taxon>
        <taxon>Rhodobacterales</taxon>
        <taxon>Roseobacteraceae</taxon>
        <taxon>Roseivivax</taxon>
    </lineage>
</organism>
<feature type="domain" description="SnoaL-like" evidence="1">
    <location>
        <begin position="7"/>
        <end position="116"/>
    </location>
</feature>
<proteinExistence type="predicted"/>
<keyword evidence="3" id="KW-1185">Reference proteome</keyword>
<sequence>MTMQTLTRYFDAFNRKDIDGMLDCLSEDVAHHVNEGDVRIGREAFAEFCGHMARCYDETLTELVLFSAEDGARGAAEYMVNGVYLETDSGSPDADGQTYRLPAGSFFSFVNGRISRVVTYYNLSDWIRQVSA</sequence>
<dbReference type="RefSeq" id="WP_085792038.1">
    <property type="nucleotide sequence ID" value="NZ_FWFK01000004.1"/>
</dbReference>
<dbReference type="NCBIfam" id="TIGR02096">
    <property type="entry name" value="ketosteroid isomerase-related protein"/>
    <property type="match status" value="1"/>
</dbReference>
<dbReference type="Gene3D" id="3.10.450.50">
    <property type="match status" value="1"/>
</dbReference>
<dbReference type="SUPFAM" id="SSF54427">
    <property type="entry name" value="NTF2-like"/>
    <property type="match status" value="1"/>
</dbReference>
<reference evidence="2 3" key="1">
    <citation type="submission" date="2017-03" db="EMBL/GenBank/DDBJ databases">
        <authorList>
            <person name="Afonso C.L."/>
            <person name="Miller P.J."/>
            <person name="Scott M.A."/>
            <person name="Spackman E."/>
            <person name="Goraichik I."/>
            <person name="Dimitrov K.M."/>
            <person name="Suarez D.L."/>
            <person name="Swayne D.E."/>
        </authorList>
    </citation>
    <scope>NUCLEOTIDE SEQUENCE [LARGE SCALE GENOMIC DNA]</scope>
    <source>
        <strain evidence="2 3">CECT 8625</strain>
    </source>
</reference>
<evidence type="ECO:0000313" key="3">
    <source>
        <dbReference type="Proteomes" id="UP000193570"/>
    </source>
</evidence>
<name>A0A1X6ZD08_9RHOB</name>
<dbReference type="EMBL" id="FWFK01000004">
    <property type="protein sequence ID" value="SLN48123.1"/>
    <property type="molecule type" value="Genomic_DNA"/>
</dbReference>
<protein>
    <submittedName>
        <fullName evidence="2">SnoaL-like domain protein</fullName>
    </submittedName>
</protein>
<dbReference type="InterPro" id="IPR037401">
    <property type="entry name" value="SnoaL-like"/>
</dbReference>
<dbReference type="Pfam" id="PF12680">
    <property type="entry name" value="SnoaL_2"/>
    <property type="match status" value="1"/>
</dbReference>
<evidence type="ECO:0000259" key="1">
    <source>
        <dbReference type="Pfam" id="PF12680"/>
    </source>
</evidence>
<dbReference type="AlphaFoldDB" id="A0A1X6ZD08"/>
<gene>
    <name evidence="2" type="ORF">ROJ8625_02337</name>
</gene>
<evidence type="ECO:0000313" key="2">
    <source>
        <dbReference type="EMBL" id="SLN48123.1"/>
    </source>
</evidence>
<dbReference type="InterPro" id="IPR011721">
    <property type="entry name" value="CHP02096"/>
</dbReference>